<sequence>MILKSKKINHLSGFILFLLIIFLFFTLISIITFAFKLYKSRQSLNNYSNESYLSKYIDKPKKNIENTNIPTSLFRKINGIDIEFKFLGYLDGVDEKGNINIIYEGSDANLRLKCYINFKTKQHLEESVYQRLPGDEWHAVTMDYFPPVNKNI</sequence>
<keyword evidence="3" id="KW-1185">Reference proteome</keyword>
<evidence type="ECO:0000313" key="3">
    <source>
        <dbReference type="Proteomes" id="UP001196848"/>
    </source>
</evidence>
<evidence type="ECO:0000313" key="2">
    <source>
        <dbReference type="EMBL" id="MCG3566508.1"/>
    </source>
</evidence>
<keyword evidence="1" id="KW-1133">Transmembrane helix</keyword>
<dbReference type="RefSeq" id="WP_193622208.1">
    <property type="nucleotide sequence ID" value="NZ_JAHBAJ020000001.1"/>
</dbReference>
<dbReference type="Proteomes" id="UP001196848">
    <property type="component" value="Unassembled WGS sequence"/>
</dbReference>
<accession>A0ABS9M2K8</accession>
<dbReference type="EMBL" id="JAHBAJ020000001">
    <property type="protein sequence ID" value="MCG3566508.1"/>
    <property type="molecule type" value="Genomic_DNA"/>
</dbReference>
<protein>
    <recommendedName>
        <fullName evidence="4">Effector</fullName>
    </recommendedName>
</protein>
<gene>
    <name evidence="2" type="ORF">KHD59_000080</name>
</gene>
<keyword evidence="1" id="KW-0812">Transmembrane</keyword>
<reference evidence="2" key="1">
    <citation type="submission" date="2022-02" db="EMBL/GenBank/DDBJ databases">
        <title>Draft genome sequence of Candidatus Phytoplasma australasia strain SS02 associated with sesame phyllody disease.</title>
        <authorList>
            <person name="Ranebennur H."/>
            <person name="Kirdat K."/>
            <person name="Tiwarekar B."/>
            <person name="Rawat K."/>
            <person name="Chelam C."/>
            <person name="Solanke A."/>
            <person name="Yadav R."/>
            <person name="Singh K."/>
            <person name="Yadav A."/>
            <person name="Rao G.P."/>
        </authorList>
    </citation>
    <scope>NUCLEOTIDE SEQUENCE [LARGE SCALE GENOMIC DNA]</scope>
    <source>
        <strain evidence="2">SS02</strain>
    </source>
</reference>
<feature type="transmembrane region" description="Helical" evidence="1">
    <location>
        <begin position="12"/>
        <end position="35"/>
    </location>
</feature>
<evidence type="ECO:0008006" key="4">
    <source>
        <dbReference type="Google" id="ProtNLM"/>
    </source>
</evidence>
<comment type="caution">
    <text evidence="2">The sequence shown here is derived from an EMBL/GenBank/DDBJ whole genome shotgun (WGS) entry which is preliminary data.</text>
</comment>
<keyword evidence="1" id="KW-0472">Membrane</keyword>
<organism evidence="2 3">
    <name type="scientific">Sesame phyllody phytoplasma</name>
    <dbReference type="NCBI Taxonomy" id="420408"/>
    <lineage>
        <taxon>Bacteria</taxon>
        <taxon>Bacillati</taxon>
        <taxon>Mycoplasmatota</taxon>
        <taxon>Mollicutes</taxon>
        <taxon>Acholeplasmatales</taxon>
        <taxon>Acholeplasmataceae</taxon>
        <taxon>Candidatus Phytoplasma</taxon>
        <taxon>16SrII (Peanut WB group)</taxon>
    </lineage>
</organism>
<proteinExistence type="predicted"/>
<evidence type="ECO:0000256" key="1">
    <source>
        <dbReference type="SAM" id="Phobius"/>
    </source>
</evidence>
<name>A0ABS9M2K8_9MOLU</name>